<evidence type="ECO:0000256" key="1">
    <source>
        <dbReference type="SAM" id="Phobius"/>
    </source>
</evidence>
<gene>
    <name evidence="4" type="ORF">MM415A01581_0018</name>
    <name evidence="2" type="ORF">MM415B00324_0057</name>
    <name evidence="3" type="ORF">TM448A03726_0004</name>
</gene>
<dbReference type="EMBL" id="MT141562">
    <property type="protein sequence ID" value="QJA43227.1"/>
    <property type="molecule type" value="Genomic_DNA"/>
</dbReference>
<dbReference type="EMBL" id="MT144434">
    <property type="protein sequence ID" value="QJA53591.1"/>
    <property type="molecule type" value="Genomic_DNA"/>
</dbReference>
<evidence type="ECO:0000313" key="4">
    <source>
        <dbReference type="EMBL" id="QJA76101.1"/>
    </source>
</evidence>
<feature type="transmembrane region" description="Helical" evidence="1">
    <location>
        <begin position="39"/>
        <end position="64"/>
    </location>
</feature>
<dbReference type="EMBL" id="MT142204">
    <property type="protein sequence ID" value="QJA76101.1"/>
    <property type="molecule type" value="Genomic_DNA"/>
</dbReference>
<name>A0A6H1Z763_9ZZZZ</name>
<accession>A0A6H1Z763</accession>
<reference evidence="2" key="1">
    <citation type="submission" date="2020-03" db="EMBL/GenBank/DDBJ databases">
        <title>The deep terrestrial virosphere.</title>
        <authorList>
            <person name="Holmfeldt K."/>
            <person name="Nilsson E."/>
            <person name="Simone D."/>
            <person name="Lopez-Fernandez M."/>
            <person name="Wu X."/>
            <person name="de Brujin I."/>
            <person name="Lundin D."/>
            <person name="Andersson A."/>
            <person name="Bertilsson S."/>
            <person name="Dopson M."/>
        </authorList>
    </citation>
    <scope>NUCLEOTIDE SEQUENCE</scope>
    <source>
        <strain evidence="4">MM415A01581</strain>
        <strain evidence="2">MM415B00324</strain>
        <strain evidence="3">TM448A03726</strain>
    </source>
</reference>
<keyword evidence="1" id="KW-0472">Membrane</keyword>
<dbReference type="AlphaFoldDB" id="A0A6H1Z763"/>
<evidence type="ECO:0000313" key="3">
    <source>
        <dbReference type="EMBL" id="QJA53591.1"/>
    </source>
</evidence>
<sequence length="66" mass="7564">MKHLESIPQYQEALDRLNKAKREEYRFIAGRYKHEPVDIFVLAMGWWAIGVLCGLIVAGIIAGITY</sequence>
<protein>
    <submittedName>
        <fullName evidence="2">Uncharacterized protein</fullName>
    </submittedName>
</protein>
<organism evidence="2">
    <name type="scientific">viral metagenome</name>
    <dbReference type="NCBI Taxonomy" id="1070528"/>
    <lineage>
        <taxon>unclassified sequences</taxon>
        <taxon>metagenomes</taxon>
        <taxon>organismal metagenomes</taxon>
    </lineage>
</organism>
<proteinExistence type="predicted"/>
<evidence type="ECO:0000313" key="2">
    <source>
        <dbReference type="EMBL" id="QJA43227.1"/>
    </source>
</evidence>
<keyword evidence="1" id="KW-1133">Transmembrane helix</keyword>
<keyword evidence="1" id="KW-0812">Transmembrane</keyword>